<feature type="region of interest" description="Disordered" evidence="1">
    <location>
        <begin position="501"/>
        <end position="525"/>
    </location>
</feature>
<protein>
    <submittedName>
        <fullName evidence="2">Uncharacterized protein</fullName>
    </submittedName>
</protein>
<comment type="caution">
    <text evidence="2">The sequence shown here is derived from an EMBL/GenBank/DDBJ whole genome shotgun (WGS) entry which is preliminary data.</text>
</comment>
<dbReference type="AlphaFoldDB" id="A0A3M7BL12"/>
<feature type="compositionally biased region" description="Basic and acidic residues" evidence="1">
    <location>
        <begin position="614"/>
        <end position="626"/>
    </location>
</feature>
<feature type="region of interest" description="Disordered" evidence="1">
    <location>
        <begin position="270"/>
        <end position="292"/>
    </location>
</feature>
<feature type="compositionally biased region" description="Basic residues" evidence="1">
    <location>
        <begin position="160"/>
        <end position="169"/>
    </location>
</feature>
<gene>
    <name evidence="2" type="ORF">D0866_01334</name>
</gene>
<sequence>MATKCRDQGVAIGVNAAYDPTLSRVRVVSLLGPSEVVFAFSKCVLRVDYMDWTGGVRRRFTAEKNNALVQKQKAHFAKVRSRTQNTPKSHRTKKHDFTQTQQSGSPIRGTRDTPSLKRWFAAPPIPAQDGQGQTQRPVESISPMTATSATDEPSSPAKQTHIKRTHSGHRSVATSSKEEQLLDSKRHQLLAQSDWLGLAIVRPLQLEFSSTVDKDCIGKRRKIDKPTQCSKSAVRRVLTPLFEEAPGPQGAAMRATQPIDEMRIKVGTDAFESQTQPSRNSPKHAATSMRHPSVEFGPISEESMLLGDNYEDFQPRIPSDAATTMLDGSPIASHATTAAWTQRHTDMNAHSKIDDRIGQEQLDEWLSHLDSAMLESSKVSLPRTQDDNAMDSSENFSLARTASQPLIERPPTNIGDLGDPASGKKSNSESSGMLMRQLLEIRRYTSSNASISAVRSSSQHSLTSEVSHRPILDTQASFSGESAHVVSTPCGVGTQDPDYTWHETRESTGESGAAQSPSDWHSERDVAQVPGQAHLAEAIDMGSEGRYKESWRDFIIGSNDEGSQSSGQPNALEEDELDGLQCSDEVFATSSLPVSEMGSSDMATGGSSLQARRNTPDRSLEREERSQWNADNDASLSTPGFADMPNRRIANEHVRRTSHAVSPKNKSCYLPNIHIANLWHKQKTFIKPGRLAHKISGEAHRESLRAPSLRAKAGANAGERDVYDLPCSSDTG</sequence>
<feature type="region of interest" description="Disordered" evidence="1">
    <location>
        <begin position="401"/>
        <end position="431"/>
    </location>
</feature>
<feature type="compositionally biased region" description="Polar residues" evidence="1">
    <location>
        <begin position="509"/>
        <end position="519"/>
    </location>
</feature>
<feature type="compositionally biased region" description="Polar residues" evidence="1">
    <location>
        <begin position="627"/>
        <end position="638"/>
    </location>
</feature>
<reference evidence="2 3" key="1">
    <citation type="journal article" date="2018" name="BMC Genomics">
        <title>Genomic evidence for intraspecific hybridization in a clonal and extremely halotolerant yeast.</title>
        <authorList>
            <person name="Gostincar C."/>
            <person name="Stajich J.E."/>
            <person name="Zupancic J."/>
            <person name="Zalar P."/>
            <person name="Gunde-Cimerman N."/>
        </authorList>
    </citation>
    <scope>NUCLEOTIDE SEQUENCE [LARGE SCALE GENOMIC DNA]</scope>
    <source>
        <strain evidence="2 3">EXF-6651</strain>
    </source>
</reference>
<accession>A0A3M7BL12</accession>
<feature type="compositionally biased region" description="Polar residues" evidence="1">
    <location>
        <begin position="271"/>
        <end position="280"/>
    </location>
</feature>
<dbReference type="EMBL" id="QWIM01000075">
    <property type="protein sequence ID" value="RMY40326.1"/>
    <property type="molecule type" value="Genomic_DNA"/>
</dbReference>
<feature type="compositionally biased region" description="Polar residues" evidence="1">
    <location>
        <begin position="130"/>
        <end position="158"/>
    </location>
</feature>
<feature type="compositionally biased region" description="Polar residues" evidence="1">
    <location>
        <begin position="590"/>
        <end position="613"/>
    </location>
</feature>
<organism evidence="2 3">
    <name type="scientific">Hortaea werneckii</name>
    <name type="common">Black yeast</name>
    <name type="synonym">Cladosporium werneckii</name>
    <dbReference type="NCBI Taxonomy" id="91943"/>
    <lineage>
        <taxon>Eukaryota</taxon>
        <taxon>Fungi</taxon>
        <taxon>Dikarya</taxon>
        <taxon>Ascomycota</taxon>
        <taxon>Pezizomycotina</taxon>
        <taxon>Dothideomycetes</taxon>
        <taxon>Dothideomycetidae</taxon>
        <taxon>Mycosphaerellales</taxon>
        <taxon>Teratosphaeriaceae</taxon>
        <taxon>Hortaea</taxon>
    </lineage>
</organism>
<evidence type="ECO:0000256" key="1">
    <source>
        <dbReference type="SAM" id="MobiDB-lite"/>
    </source>
</evidence>
<name>A0A3M7BL12_HORWE</name>
<evidence type="ECO:0000313" key="3">
    <source>
        <dbReference type="Proteomes" id="UP000276864"/>
    </source>
</evidence>
<proteinExistence type="predicted"/>
<evidence type="ECO:0000313" key="2">
    <source>
        <dbReference type="EMBL" id="RMY40326.1"/>
    </source>
</evidence>
<feature type="region of interest" description="Disordered" evidence="1">
    <location>
        <begin position="76"/>
        <end position="177"/>
    </location>
</feature>
<feature type="region of interest" description="Disordered" evidence="1">
    <location>
        <begin position="590"/>
        <end position="644"/>
    </location>
</feature>
<dbReference type="Proteomes" id="UP000276864">
    <property type="component" value="Unassembled WGS sequence"/>
</dbReference>